<organism evidence="1 2">
    <name type="scientific">Portunus trituberculatus</name>
    <name type="common">Swimming crab</name>
    <name type="synonym">Neptunus trituberculatus</name>
    <dbReference type="NCBI Taxonomy" id="210409"/>
    <lineage>
        <taxon>Eukaryota</taxon>
        <taxon>Metazoa</taxon>
        <taxon>Ecdysozoa</taxon>
        <taxon>Arthropoda</taxon>
        <taxon>Crustacea</taxon>
        <taxon>Multicrustacea</taxon>
        <taxon>Malacostraca</taxon>
        <taxon>Eumalacostraca</taxon>
        <taxon>Eucarida</taxon>
        <taxon>Decapoda</taxon>
        <taxon>Pleocyemata</taxon>
        <taxon>Brachyura</taxon>
        <taxon>Eubrachyura</taxon>
        <taxon>Portunoidea</taxon>
        <taxon>Portunidae</taxon>
        <taxon>Portuninae</taxon>
        <taxon>Portunus</taxon>
    </lineage>
</organism>
<proteinExistence type="predicted"/>
<dbReference type="Proteomes" id="UP000324222">
    <property type="component" value="Unassembled WGS sequence"/>
</dbReference>
<dbReference type="EMBL" id="VSRR010000325">
    <property type="protein sequence ID" value="MPC14071.1"/>
    <property type="molecule type" value="Genomic_DNA"/>
</dbReference>
<dbReference type="AlphaFoldDB" id="A0A5B7CYV1"/>
<evidence type="ECO:0000313" key="2">
    <source>
        <dbReference type="Proteomes" id="UP000324222"/>
    </source>
</evidence>
<evidence type="ECO:0000313" key="1">
    <source>
        <dbReference type="EMBL" id="MPC14071.1"/>
    </source>
</evidence>
<reference evidence="1 2" key="1">
    <citation type="submission" date="2019-05" db="EMBL/GenBank/DDBJ databases">
        <title>Another draft genome of Portunus trituberculatus and its Hox gene families provides insights of decapod evolution.</title>
        <authorList>
            <person name="Jeong J.-H."/>
            <person name="Song I."/>
            <person name="Kim S."/>
            <person name="Choi T."/>
            <person name="Kim D."/>
            <person name="Ryu S."/>
            <person name="Kim W."/>
        </authorList>
    </citation>
    <scope>NUCLEOTIDE SEQUENCE [LARGE SCALE GENOMIC DNA]</scope>
    <source>
        <tissue evidence="1">Muscle</tissue>
    </source>
</reference>
<gene>
    <name evidence="1" type="ORF">E2C01_006824</name>
</gene>
<comment type="caution">
    <text evidence="1">The sequence shown here is derived from an EMBL/GenBank/DDBJ whole genome shotgun (WGS) entry which is preliminary data.</text>
</comment>
<protein>
    <submittedName>
        <fullName evidence="1">Uncharacterized protein</fullName>
    </submittedName>
</protein>
<sequence length="164" mass="17948">MEHKYSLNITWTMTRPDWTANNRTQAPYPVLNDVASDGSAAITLWAGPAQVSVVGTPVSDLHVQDLAGFIYGQVMLGQGSFAKMTLGWTLGSEAPSLLLTVILNLYCFLFSRSSHLNLRGSSAGISATCDQPPVGTRPISSVYVWMSVRRSGWFVDYVMEGERE</sequence>
<keyword evidence="2" id="KW-1185">Reference proteome</keyword>
<accession>A0A5B7CYV1</accession>
<name>A0A5B7CYV1_PORTR</name>